<evidence type="ECO:0000256" key="6">
    <source>
        <dbReference type="ARBA" id="ARBA00022989"/>
    </source>
</evidence>
<dbReference type="InterPro" id="IPR055348">
    <property type="entry name" value="DctQ"/>
</dbReference>
<evidence type="ECO:0000256" key="4">
    <source>
        <dbReference type="ARBA" id="ARBA00022519"/>
    </source>
</evidence>
<accession>A0A5C6RNW9</accession>
<feature type="transmembrane region" description="Helical" evidence="9">
    <location>
        <begin position="147"/>
        <end position="164"/>
    </location>
</feature>
<feature type="domain" description="Tripartite ATP-independent periplasmic transporters DctQ component" evidence="10">
    <location>
        <begin position="48"/>
        <end position="171"/>
    </location>
</feature>
<dbReference type="PANTHER" id="PTHR35011">
    <property type="entry name" value="2,3-DIKETO-L-GULONATE TRAP TRANSPORTER SMALL PERMEASE PROTEIN YIAM"/>
    <property type="match status" value="1"/>
</dbReference>
<dbReference type="GO" id="GO:0015740">
    <property type="term" value="P:C4-dicarboxylate transport"/>
    <property type="evidence" value="ECO:0007669"/>
    <property type="project" value="TreeGrafter"/>
</dbReference>
<keyword evidence="3" id="KW-1003">Cell membrane</keyword>
<evidence type="ECO:0000313" key="12">
    <source>
        <dbReference type="Proteomes" id="UP000321562"/>
    </source>
</evidence>
<dbReference type="GO" id="GO:0022857">
    <property type="term" value="F:transmembrane transporter activity"/>
    <property type="evidence" value="ECO:0007669"/>
    <property type="project" value="UniProtKB-UniRule"/>
</dbReference>
<comment type="subcellular location">
    <subcellularLocation>
        <location evidence="1 9">Cell inner membrane</location>
        <topology evidence="1 9">Multi-pass membrane protein</topology>
    </subcellularLocation>
</comment>
<keyword evidence="12" id="KW-1185">Reference proteome</keyword>
<comment type="subunit">
    <text evidence="9">The complex comprises the extracytoplasmic solute receptor protein and the two transmembrane proteins.</text>
</comment>
<keyword evidence="5 9" id="KW-0812">Transmembrane</keyword>
<keyword evidence="6 9" id="KW-1133">Transmembrane helix</keyword>
<dbReference type="RefSeq" id="WP_147101404.1">
    <property type="nucleotide sequence ID" value="NZ_JBHUFH010000030.1"/>
</dbReference>
<dbReference type="OrthoDB" id="4250245at2"/>
<evidence type="ECO:0000256" key="2">
    <source>
        <dbReference type="ARBA" id="ARBA00022448"/>
    </source>
</evidence>
<comment type="similarity">
    <text evidence="8 9">Belongs to the TRAP transporter small permease family.</text>
</comment>
<evidence type="ECO:0000256" key="1">
    <source>
        <dbReference type="ARBA" id="ARBA00004429"/>
    </source>
</evidence>
<keyword evidence="7 9" id="KW-0472">Membrane</keyword>
<dbReference type="Pfam" id="PF04290">
    <property type="entry name" value="DctQ"/>
    <property type="match status" value="1"/>
</dbReference>
<organism evidence="11 12">
    <name type="scientific">Paracoccus aurantiacus</name>
    <dbReference type="NCBI Taxonomy" id="2599412"/>
    <lineage>
        <taxon>Bacteria</taxon>
        <taxon>Pseudomonadati</taxon>
        <taxon>Pseudomonadota</taxon>
        <taxon>Alphaproteobacteria</taxon>
        <taxon>Rhodobacterales</taxon>
        <taxon>Paracoccaceae</taxon>
        <taxon>Paracoccus</taxon>
    </lineage>
</organism>
<reference evidence="11 12" key="1">
    <citation type="submission" date="2019-08" db="EMBL/GenBank/DDBJ databases">
        <authorList>
            <person name="Ye J."/>
        </authorList>
    </citation>
    <scope>NUCLEOTIDE SEQUENCE [LARGE SCALE GENOMIC DNA]</scope>
    <source>
        <strain evidence="11 12">TK008</strain>
    </source>
</reference>
<protein>
    <recommendedName>
        <fullName evidence="9">TRAP transporter small permease protein</fullName>
    </recommendedName>
</protein>
<keyword evidence="4 9" id="KW-0997">Cell inner membrane</keyword>
<sequence length="198" mass="23089">MRQLTNWIVRGAEFLAGMAMLAMFATFILQITIRYTARLDWLAQSMPFLDASRYGWTLEFCLALWVWIVFFGNATIVRDRDHVTFDILYNVVRPNTRKVFAIVAGLAIAICFLLSVLPTWDKFHILRLKQTATLKQLLGDWVRMRDVYSIYIFFLVVVGLRYAWRVVEVIRHGAEPEADHHMQLAEDMSDDYHGVDPK</sequence>
<feature type="transmembrane region" description="Helical" evidence="9">
    <location>
        <begin position="12"/>
        <end position="33"/>
    </location>
</feature>
<evidence type="ECO:0000256" key="3">
    <source>
        <dbReference type="ARBA" id="ARBA00022475"/>
    </source>
</evidence>
<evidence type="ECO:0000256" key="5">
    <source>
        <dbReference type="ARBA" id="ARBA00022692"/>
    </source>
</evidence>
<evidence type="ECO:0000256" key="9">
    <source>
        <dbReference type="RuleBase" id="RU369079"/>
    </source>
</evidence>
<feature type="transmembrane region" description="Helical" evidence="9">
    <location>
        <begin position="53"/>
        <end position="78"/>
    </location>
</feature>
<dbReference type="EMBL" id="VOPL01000016">
    <property type="protein sequence ID" value="TXB63649.1"/>
    <property type="molecule type" value="Genomic_DNA"/>
</dbReference>
<dbReference type="PANTHER" id="PTHR35011:SF2">
    <property type="entry name" value="2,3-DIKETO-L-GULONATE TRAP TRANSPORTER SMALL PERMEASE PROTEIN YIAM"/>
    <property type="match status" value="1"/>
</dbReference>
<dbReference type="AlphaFoldDB" id="A0A5C6RNW9"/>
<dbReference type="InterPro" id="IPR007387">
    <property type="entry name" value="TRAP_DctQ"/>
</dbReference>
<dbReference type="GO" id="GO:0005886">
    <property type="term" value="C:plasma membrane"/>
    <property type="evidence" value="ECO:0007669"/>
    <property type="project" value="UniProtKB-SubCell"/>
</dbReference>
<proteinExistence type="inferred from homology"/>
<comment type="function">
    <text evidence="9">Part of the tripartite ATP-independent periplasmic (TRAP) transport system.</text>
</comment>
<comment type="caution">
    <text evidence="11">The sequence shown here is derived from an EMBL/GenBank/DDBJ whole genome shotgun (WGS) entry which is preliminary data.</text>
</comment>
<evidence type="ECO:0000256" key="8">
    <source>
        <dbReference type="ARBA" id="ARBA00038436"/>
    </source>
</evidence>
<feature type="transmembrane region" description="Helical" evidence="9">
    <location>
        <begin position="99"/>
        <end position="120"/>
    </location>
</feature>
<keyword evidence="2 9" id="KW-0813">Transport</keyword>
<evidence type="ECO:0000259" key="10">
    <source>
        <dbReference type="Pfam" id="PF04290"/>
    </source>
</evidence>
<gene>
    <name evidence="11" type="ORF">FQV27_18295</name>
</gene>
<evidence type="ECO:0000256" key="7">
    <source>
        <dbReference type="ARBA" id="ARBA00023136"/>
    </source>
</evidence>
<evidence type="ECO:0000313" key="11">
    <source>
        <dbReference type="EMBL" id="TXB63649.1"/>
    </source>
</evidence>
<name>A0A5C6RNW9_9RHOB</name>
<dbReference type="Proteomes" id="UP000321562">
    <property type="component" value="Unassembled WGS sequence"/>
</dbReference>